<evidence type="ECO:0000256" key="4">
    <source>
        <dbReference type="ARBA" id="ARBA00022989"/>
    </source>
</evidence>
<evidence type="ECO:0000256" key="3">
    <source>
        <dbReference type="ARBA" id="ARBA00022692"/>
    </source>
</evidence>
<dbReference type="RefSeq" id="WP_092211337.1">
    <property type="nucleotide sequence ID" value="NZ_FMUX01000010.1"/>
</dbReference>
<dbReference type="InterPro" id="IPR003339">
    <property type="entry name" value="ABC/ECF_trnsptr_transmembrane"/>
</dbReference>
<dbReference type="GO" id="GO:0043190">
    <property type="term" value="C:ATP-binding cassette (ABC) transporter complex"/>
    <property type="evidence" value="ECO:0007669"/>
    <property type="project" value="InterPro"/>
</dbReference>
<feature type="transmembrane region" description="Helical" evidence="6">
    <location>
        <begin position="65"/>
        <end position="81"/>
    </location>
</feature>
<dbReference type="GO" id="GO:0006824">
    <property type="term" value="P:cobalt ion transport"/>
    <property type="evidence" value="ECO:0007669"/>
    <property type="project" value="InterPro"/>
</dbReference>
<dbReference type="InterPro" id="IPR012809">
    <property type="entry name" value="ECF_CbiQ"/>
</dbReference>
<gene>
    <name evidence="7" type="ORF">SAMN05216233_11056</name>
</gene>
<evidence type="ECO:0000313" key="7">
    <source>
        <dbReference type="EMBL" id="SCY48766.1"/>
    </source>
</evidence>
<accession>A0A1G5GAV4</accession>
<evidence type="ECO:0000256" key="5">
    <source>
        <dbReference type="ARBA" id="ARBA00023136"/>
    </source>
</evidence>
<feature type="transmembrane region" description="Helical" evidence="6">
    <location>
        <begin position="20"/>
        <end position="53"/>
    </location>
</feature>
<organism evidence="7 8">
    <name type="scientific">Desulfoluna spongiiphila</name>
    <dbReference type="NCBI Taxonomy" id="419481"/>
    <lineage>
        <taxon>Bacteria</taxon>
        <taxon>Pseudomonadati</taxon>
        <taxon>Thermodesulfobacteriota</taxon>
        <taxon>Desulfobacteria</taxon>
        <taxon>Desulfobacterales</taxon>
        <taxon>Desulfolunaceae</taxon>
        <taxon>Desulfoluna</taxon>
    </lineage>
</organism>
<evidence type="ECO:0000256" key="2">
    <source>
        <dbReference type="ARBA" id="ARBA00022475"/>
    </source>
</evidence>
<protein>
    <submittedName>
        <fullName evidence="7">Cobalt/nickel transport system permease protein</fullName>
    </submittedName>
</protein>
<evidence type="ECO:0000256" key="6">
    <source>
        <dbReference type="SAM" id="Phobius"/>
    </source>
</evidence>
<keyword evidence="8" id="KW-1185">Reference proteome</keyword>
<dbReference type="OrthoDB" id="4533at2"/>
<proteinExistence type="predicted"/>
<dbReference type="STRING" id="419481.SAMN05216233_11056"/>
<evidence type="ECO:0000256" key="1">
    <source>
        <dbReference type="ARBA" id="ARBA00004651"/>
    </source>
</evidence>
<keyword evidence="2" id="KW-1003">Cell membrane</keyword>
<dbReference type="PANTHER" id="PTHR34857">
    <property type="entry name" value="SLL0384 PROTEIN"/>
    <property type="match status" value="1"/>
</dbReference>
<feature type="transmembrane region" description="Helical" evidence="6">
    <location>
        <begin position="134"/>
        <end position="155"/>
    </location>
</feature>
<dbReference type="InterPro" id="IPR051611">
    <property type="entry name" value="ECF_transporter_component"/>
</dbReference>
<dbReference type="PANTHER" id="PTHR34857:SF2">
    <property type="entry name" value="SLL0384 PROTEIN"/>
    <property type="match status" value="1"/>
</dbReference>
<keyword evidence="5 6" id="KW-0472">Membrane</keyword>
<dbReference type="Pfam" id="PF02361">
    <property type="entry name" value="CbiQ"/>
    <property type="match status" value="1"/>
</dbReference>
<keyword evidence="3 6" id="KW-0812">Transmembrane</keyword>
<comment type="subcellular location">
    <subcellularLocation>
        <location evidence="1">Cell membrane</location>
        <topology evidence="1">Multi-pass membrane protein</topology>
    </subcellularLocation>
</comment>
<dbReference type="Proteomes" id="UP000198870">
    <property type="component" value="Unassembled WGS sequence"/>
</dbReference>
<sequence>MNEPFVDISSPIHRTAPTVRVAVAFVLSLVTALASTPTVPLAALGLGGCFLLLARLPLGAVVRRLMPLCLFLFVLWVVLPFTGEGPALGSLGPLTVKGDGLALACLISLKSFSILLILMALVSTMHTFDLGHALNALGMPTKLTFLIVMSARYIVVIEREYRKLRNAARMRGFQSDTSLHAYRTFAHMAAMLLVRSHLRAKRVHNAMVLRGFDGRFNLLTARRSERMAGCLPQTACMAGSVVALVGLEVAVRLGGI</sequence>
<keyword evidence="4 6" id="KW-1133">Transmembrane helix</keyword>
<dbReference type="CDD" id="cd16914">
    <property type="entry name" value="EcfT"/>
    <property type="match status" value="1"/>
</dbReference>
<feature type="transmembrane region" description="Helical" evidence="6">
    <location>
        <begin position="101"/>
        <end position="122"/>
    </location>
</feature>
<name>A0A1G5GAV4_9BACT</name>
<evidence type="ECO:0000313" key="8">
    <source>
        <dbReference type="Proteomes" id="UP000198870"/>
    </source>
</evidence>
<dbReference type="EMBL" id="FMUX01000010">
    <property type="protein sequence ID" value="SCY48766.1"/>
    <property type="molecule type" value="Genomic_DNA"/>
</dbReference>
<dbReference type="NCBIfam" id="TIGR02454">
    <property type="entry name" value="ECF_T_CbiQ"/>
    <property type="match status" value="1"/>
</dbReference>
<dbReference type="AlphaFoldDB" id="A0A1G5GAV4"/>
<reference evidence="7 8" key="1">
    <citation type="submission" date="2016-10" db="EMBL/GenBank/DDBJ databases">
        <authorList>
            <person name="de Groot N.N."/>
        </authorList>
    </citation>
    <scope>NUCLEOTIDE SEQUENCE [LARGE SCALE GENOMIC DNA]</scope>
    <source>
        <strain evidence="7 8">AA1</strain>
    </source>
</reference>